<proteinExistence type="predicted"/>
<dbReference type="Gene3D" id="1.20.870.10">
    <property type="entry name" value="Son of sevenless (SoS) protein Chain: S domain 1"/>
    <property type="match status" value="1"/>
</dbReference>
<sequence length="925" mass="104888">MWFSKKLTNSQQEKKFSARASALIDRLNKPLPPIIGGQKCFNAETLVFVISGGSNVGKSTLIRFGLQNLIAKHDSNRPDLQCHHTKILFDKTNYPIDLIELDGSKITDLINQKIPVIHGGIVCYDTTDRDSLDYIPDLLDFYLSRNIPTYLVGLKADLASATCQIDSNLIQKIVELFELEHFRVDAFSEEGVQQMQNVYKSLLKQYHPKLVDNDKEQVEEEEEEEEIKSSSFVSDTPGFIYAPTTTTTTATSQVVETIEIGATSVSEADPDKELDENNHIATTFSSSHHMVNKRATNTSYYTYLGNRRGSKDSSESFGIGLTSEDVVDRLLSIEYNKSDENIIPIFLTFFRKFMKPYDLVKMLVDRFENDGLASDSSSPTDLQKRIHSIFSLWLSHYWNDFYGPHARKHIILFLDRISKYEYLTPICDSLAPLVIREPPSYDLDKNWGLVDDEDDAELLDDNRLSWPTTPITNKKRNEKKDSAYASGTFSVSSYIHHQPTPSSPLSSPTTNEQFLLKRLSSNNYSRNNHQQSSSTTETPLISPNLNRLLRSSSSRKVVTHSESHPNLRSSYAANNKVPLSASNNNDSYEPRRAEFAGGLINIDNVVKPKNFYTPSFKITPSIASTRTGGGWTSSLGTQLLASSFISSFRQHRSDKDQSSYNYKVFMKTTDVTIADQLTWIEAELFSRIKPREFIRNIWSSSMHSDDSSFMSTSSNNAVSASIAHFNFISAWVVTMIITQTRLSKRVAVLEKFMSIAVALRNHNNYNSLMAILAGINSASILRLKQTRQAVCTKKVFKQFQSLERLMSTDRSFSSYRMALKATGAPGIPYLGIHNQDLVSLAEANKDFRADGTIHWEKFRLMGETIMATMKFKYPRYSIEPDSKILTFIADSYILSEDEQYKRSILIEPRLSSSSTNRIRDLWLRM</sequence>
<gene>
    <name evidence="6" type="ORF">INT46_007882</name>
</gene>
<dbReference type="PROSITE" id="PS50212">
    <property type="entry name" value="RASGEF_NTER"/>
    <property type="match status" value="1"/>
</dbReference>
<dbReference type="CDD" id="cd06224">
    <property type="entry name" value="REM"/>
    <property type="match status" value="1"/>
</dbReference>
<dbReference type="GO" id="GO:0003924">
    <property type="term" value="F:GTPase activity"/>
    <property type="evidence" value="ECO:0007669"/>
    <property type="project" value="InterPro"/>
</dbReference>
<dbReference type="InterPro" id="IPR036964">
    <property type="entry name" value="RASGEF_cat_dom_sf"/>
</dbReference>
<accession>A0A8H7US17</accession>
<dbReference type="InterPro" id="IPR027417">
    <property type="entry name" value="P-loop_NTPase"/>
</dbReference>
<dbReference type="Pfam" id="PF00617">
    <property type="entry name" value="RasGEF"/>
    <property type="match status" value="1"/>
</dbReference>
<dbReference type="AlphaFoldDB" id="A0A8H7US17"/>
<feature type="region of interest" description="Disordered" evidence="3">
    <location>
        <begin position="524"/>
        <end position="585"/>
    </location>
</feature>
<dbReference type="GO" id="GO:0005886">
    <property type="term" value="C:plasma membrane"/>
    <property type="evidence" value="ECO:0007669"/>
    <property type="project" value="TreeGrafter"/>
</dbReference>
<dbReference type="PROSITE" id="PS50009">
    <property type="entry name" value="RASGEF_CAT"/>
    <property type="match status" value="1"/>
</dbReference>
<dbReference type="SMART" id="SM00229">
    <property type="entry name" value="RasGEFN"/>
    <property type="match status" value="1"/>
</dbReference>
<keyword evidence="7" id="KW-1185">Reference proteome</keyword>
<dbReference type="SUPFAM" id="SSF48366">
    <property type="entry name" value="Ras GEF"/>
    <property type="match status" value="1"/>
</dbReference>
<dbReference type="Gene3D" id="1.10.840.10">
    <property type="entry name" value="Ras guanine-nucleotide exchange factors catalytic domain"/>
    <property type="match status" value="1"/>
</dbReference>
<dbReference type="InterPro" id="IPR008937">
    <property type="entry name" value="Ras-like_GEF"/>
</dbReference>
<organism evidence="6 7">
    <name type="scientific">Mucor plumbeus</name>
    <dbReference type="NCBI Taxonomy" id="97098"/>
    <lineage>
        <taxon>Eukaryota</taxon>
        <taxon>Fungi</taxon>
        <taxon>Fungi incertae sedis</taxon>
        <taxon>Mucoromycota</taxon>
        <taxon>Mucoromycotina</taxon>
        <taxon>Mucoromycetes</taxon>
        <taxon>Mucorales</taxon>
        <taxon>Mucorineae</taxon>
        <taxon>Mucoraceae</taxon>
        <taxon>Mucor</taxon>
    </lineage>
</organism>
<dbReference type="EMBL" id="JAEPRC010001118">
    <property type="protein sequence ID" value="KAG2189938.1"/>
    <property type="molecule type" value="Genomic_DNA"/>
</dbReference>
<dbReference type="InterPro" id="IPR000651">
    <property type="entry name" value="Ras-like_Gua-exchang_fac_N"/>
</dbReference>
<dbReference type="GO" id="GO:0007265">
    <property type="term" value="P:Ras protein signal transduction"/>
    <property type="evidence" value="ECO:0007669"/>
    <property type="project" value="TreeGrafter"/>
</dbReference>
<dbReference type="Pfam" id="PF00618">
    <property type="entry name" value="RasGEF_N"/>
    <property type="match status" value="1"/>
</dbReference>
<protein>
    <recommendedName>
        <fullName evidence="8">Ras GEF</fullName>
    </recommendedName>
</protein>
<dbReference type="Gene3D" id="3.40.50.300">
    <property type="entry name" value="P-loop containing nucleotide triphosphate hydrolases"/>
    <property type="match status" value="1"/>
</dbReference>
<evidence type="ECO:0000256" key="3">
    <source>
        <dbReference type="SAM" id="MobiDB-lite"/>
    </source>
</evidence>
<feature type="compositionally biased region" description="Low complexity" evidence="3">
    <location>
        <begin position="544"/>
        <end position="555"/>
    </location>
</feature>
<evidence type="ECO:0000259" key="5">
    <source>
        <dbReference type="PROSITE" id="PS50212"/>
    </source>
</evidence>
<dbReference type="OrthoDB" id="546434at2759"/>
<dbReference type="GO" id="GO:0005085">
    <property type="term" value="F:guanyl-nucleotide exchange factor activity"/>
    <property type="evidence" value="ECO:0007669"/>
    <property type="project" value="UniProtKB-KW"/>
</dbReference>
<dbReference type="InterPro" id="IPR001806">
    <property type="entry name" value="Small_GTPase"/>
</dbReference>
<feature type="region of interest" description="Disordered" evidence="3">
    <location>
        <begin position="461"/>
        <end position="482"/>
    </location>
</feature>
<dbReference type="CDD" id="cd00882">
    <property type="entry name" value="Ras_like_GTPase"/>
    <property type="match status" value="1"/>
</dbReference>
<reference evidence="6" key="1">
    <citation type="submission" date="2020-12" db="EMBL/GenBank/DDBJ databases">
        <title>Metabolic potential, ecology and presence of endohyphal bacteria is reflected in genomic diversity of Mucoromycotina.</title>
        <authorList>
            <person name="Muszewska A."/>
            <person name="Okrasinska A."/>
            <person name="Steczkiewicz K."/>
            <person name="Drgas O."/>
            <person name="Orlowska M."/>
            <person name="Perlinska-Lenart U."/>
            <person name="Aleksandrzak-Piekarczyk T."/>
            <person name="Szatraj K."/>
            <person name="Zielenkiewicz U."/>
            <person name="Pilsyk S."/>
            <person name="Malc E."/>
            <person name="Mieczkowski P."/>
            <person name="Kruszewska J.S."/>
            <person name="Biernat P."/>
            <person name="Pawlowska J."/>
        </authorList>
    </citation>
    <scope>NUCLEOTIDE SEQUENCE</scope>
    <source>
        <strain evidence="6">CBS 226.32</strain>
    </source>
</reference>
<evidence type="ECO:0000256" key="2">
    <source>
        <dbReference type="PROSITE-ProRule" id="PRU00168"/>
    </source>
</evidence>
<dbReference type="InterPro" id="IPR023578">
    <property type="entry name" value="Ras_GEF_dom_sf"/>
</dbReference>
<dbReference type="InterPro" id="IPR001895">
    <property type="entry name" value="RASGEF_cat_dom"/>
</dbReference>
<name>A0A8H7US17_9FUNG</name>
<dbReference type="SUPFAM" id="SSF52540">
    <property type="entry name" value="P-loop containing nucleoside triphosphate hydrolases"/>
    <property type="match status" value="1"/>
</dbReference>
<dbReference type="GO" id="GO:0005525">
    <property type="term" value="F:GTP binding"/>
    <property type="evidence" value="ECO:0007669"/>
    <property type="project" value="InterPro"/>
</dbReference>
<feature type="compositionally biased region" description="Polar residues" evidence="3">
    <location>
        <begin position="524"/>
        <end position="543"/>
    </location>
</feature>
<feature type="domain" description="N-terminal Ras-GEF" evidence="5">
    <location>
        <begin position="314"/>
        <end position="438"/>
    </location>
</feature>
<evidence type="ECO:0008006" key="8">
    <source>
        <dbReference type="Google" id="ProtNLM"/>
    </source>
</evidence>
<feature type="domain" description="Ras-GEF" evidence="4">
    <location>
        <begin position="669"/>
        <end position="909"/>
    </location>
</feature>
<dbReference type="PANTHER" id="PTHR23113:SF348">
    <property type="entry name" value="GUANYL-NUCLEOTIDE EXCHANGE FACTOR RASGEF, PUTATIVE (AFU_ORTHOLOGUE AFUA_1G04700)-RELATED"/>
    <property type="match status" value="1"/>
</dbReference>
<comment type="caution">
    <text evidence="6">The sequence shown here is derived from an EMBL/GenBank/DDBJ whole genome shotgun (WGS) entry which is preliminary data.</text>
</comment>
<dbReference type="Pfam" id="PF00071">
    <property type="entry name" value="Ras"/>
    <property type="match status" value="1"/>
</dbReference>
<keyword evidence="1 2" id="KW-0344">Guanine-nucleotide releasing factor</keyword>
<dbReference type="SMART" id="SM00147">
    <property type="entry name" value="RasGEF"/>
    <property type="match status" value="1"/>
</dbReference>
<evidence type="ECO:0000313" key="7">
    <source>
        <dbReference type="Proteomes" id="UP000650833"/>
    </source>
</evidence>
<dbReference type="CDD" id="cd00155">
    <property type="entry name" value="RasGEF"/>
    <property type="match status" value="1"/>
</dbReference>
<dbReference type="PANTHER" id="PTHR23113">
    <property type="entry name" value="GUANINE NUCLEOTIDE EXCHANGE FACTOR"/>
    <property type="match status" value="1"/>
</dbReference>
<evidence type="ECO:0000313" key="6">
    <source>
        <dbReference type="EMBL" id="KAG2189938.1"/>
    </source>
</evidence>
<dbReference type="Proteomes" id="UP000650833">
    <property type="component" value="Unassembled WGS sequence"/>
</dbReference>
<evidence type="ECO:0000259" key="4">
    <source>
        <dbReference type="PROSITE" id="PS50009"/>
    </source>
</evidence>
<evidence type="ECO:0000256" key="1">
    <source>
        <dbReference type="ARBA" id="ARBA00022658"/>
    </source>
</evidence>